<evidence type="ECO:0000256" key="1">
    <source>
        <dbReference type="ARBA" id="ARBA00022491"/>
    </source>
</evidence>
<evidence type="ECO:0000313" key="8">
    <source>
        <dbReference type="Proteomes" id="UP000566071"/>
    </source>
</evidence>
<keyword evidence="2" id="KW-1277">Toxin-antitoxin system</keyword>
<dbReference type="EMBL" id="JABFCR010000017">
    <property type="protein sequence ID" value="NNU33690.1"/>
    <property type="molecule type" value="Genomic_DNA"/>
</dbReference>
<dbReference type="InterPro" id="IPR000182">
    <property type="entry name" value="GNAT_dom"/>
</dbReference>
<dbReference type="InterPro" id="IPR016181">
    <property type="entry name" value="Acyl_CoA_acyltransferase"/>
</dbReference>
<proteinExistence type="predicted"/>
<feature type="domain" description="N-acetyltransferase" evidence="6">
    <location>
        <begin position="90"/>
        <end position="156"/>
    </location>
</feature>
<dbReference type="RefSeq" id="WP_175269374.1">
    <property type="nucleotide sequence ID" value="NZ_JABFCR010000017.1"/>
</dbReference>
<comment type="caution">
    <text evidence="7">The sequence shown here is derived from an EMBL/GenBank/DDBJ whole genome shotgun (WGS) entry which is preliminary data.</text>
</comment>
<evidence type="ECO:0000256" key="2">
    <source>
        <dbReference type="ARBA" id="ARBA00022649"/>
    </source>
</evidence>
<dbReference type="Gene3D" id="3.40.630.30">
    <property type="match status" value="1"/>
</dbReference>
<keyword evidence="4" id="KW-0012">Acyltransferase</keyword>
<organism evidence="7 8">
    <name type="scientific">Mucilaginibacter humi</name>
    <dbReference type="NCBI Taxonomy" id="2732510"/>
    <lineage>
        <taxon>Bacteria</taxon>
        <taxon>Pseudomonadati</taxon>
        <taxon>Bacteroidota</taxon>
        <taxon>Sphingobacteriia</taxon>
        <taxon>Sphingobacteriales</taxon>
        <taxon>Sphingobacteriaceae</taxon>
        <taxon>Mucilaginibacter</taxon>
    </lineage>
</organism>
<dbReference type="PANTHER" id="PTHR36449">
    <property type="entry name" value="ACETYLTRANSFERASE-RELATED"/>
    <property type="match status" value="1"/>
</dbReference>
<keyword evidence="3" id="KW-0808">Transferase</keyword>
<dbReference type="PANTHER" id="PTHR36449:SF1">
    <property type="entry name" value="ACETYLTRANSFERASE"/>
    <property type="match status" value="1"/>
</dbReference>
<name>A0ABX1W5U9_9SPHI</name>
<keyword evidence="1" id="KW-0678">Repressor</keyword>
<evidence type="ECO:0000259" key="6">
    <source>
        <dbReference type="Pfam" id="PF13673"/>
    </source>
</evidence>
<evidence type="ECO:0000313" key="7">
    <source>
        <dbReference type="EMBL" id="NNU33690.1"/>
    </source>
</evidence>
<evidence type="ECO:0000256" key="5">
    <source>
        <dbReference type="ARBA" id="ARBA00049880"/>
    </source>
</evidence>
<evidence type="ECO:0000256" key="3">
    <source>
        <dbReference type="ARBA" id="ARBA00022679"/>
    </source>
</evidence>
<accession>A0ABX1W5U9</accession>
<reference evidence="7 8" key="1">
    <citation type="submission" date="2020-05" db="EMBL/GenBank/DDBJ databases">
        <authorList>
            <person name="Khan S.A."/>
            <person name="Jeon C.O."/>
            <person name="Chun B.H."/>
        </authorList>
    </citation>
    <scope>NUCLEOTIDE SEQUENCE [LARGE SCALE GENOMIC DNA]</scope>
    <source>
        <strain evidence="7 8">S1162</strain>
    </source>
</reference>
<gene>
    <name evidence="7" type="ORF">HK413_05190</name>
</gene>
<dbReference type="Proteomes" id="UP000566071">
    <property type="component" value="Unassembled WGS sequence"/>
</dbReference>
<comment type="catalytic activity">
    <reaction evidence="5">
        <text>glycyl-tRNA(Gly) + acetyl-CoA = N-acetylglycyl-tRNA(Gly) + CoA + H(+)</text>
        <dbReference type="Rhea" id="RHEA:81867"/>
        <dbReference type="Rhea" id="RHEA-COMP:9683"/>
        <dbReference type="Rhea" id="RHEA-COMP:19766"/>
        <dbReference type="ChEBI" id="CHEBI:15378"/>
        <dbReference type="ChEBI" id="CHEBI:57287"/>
        <dbReference type="ChEBI" id="CHEBI:57288"/>
        <dbReference type="ChEBI" id="CHEBI:78522"/>
        <dbReference type="ChEBI" id="CHEBI:232036"/>
    </reaction>
</comment>
<evidence type="ECO:0000256" key="4">
    <source>
        <dbReference type="ARBA" id="ARBA00023315"/>
    </source>
</evidence>
<keyword evidence="8" id="KW-1185">Reference proteome</keyword>
<dbReference type="SUPFAM" id="SSF55729">
    <property type="entry name" value="Acyl-CoA N-acyltransferases (Nat)"/>
    <property type="match status" value="1"/>
</dbReference>
<protein>
    <submittedName>
        <fullName evidence="7">GNAT family N-acetyltransferase</fullName>
    </submittedName>
</protein>
<sequence length="168" mass="18444">MELTLEILDKTHIRSDFDCGHPSLDNYIKVQASQDVKRNISVCYILSDNPEKVVAGYYTLSSHSIPLEDLPEDLAKKLPKSYKDVPAALLGRLAVSTPYKGNGLGELLLLDALNRCADLADSIGTLAVIVDPIDEKAVSFYKAYGFINLPDSERMFIPIKTVKASKAS</sequence>
<dbReference type="Pfam" id="PF13673">
    <property type="entry name" value="Acetyltransf_10"/>
    <property type="match status" value="1"/>
</dbReference>